<evidence type="ECO:0000313" key="3">
    <source>
        <dbReference type="Proteomes" id="UP001323405"/>
    </source>
</evidence>
<reference evidence="2 3" key="1">
    <citation type="journal article" date="2023" name="bioRxiv">
        <title>High-quality genome assemblies of four members of thePodospora anserinaspecies complex.</title>
        <authorList>
            <person name="Ament-Velasquez S.L."/>
            <person name="Vogan A.A."/>
            <person name="Wallerman O."/>
            <person name="Hartmann F."/>
            <person name="Gautier V."/>
            <person name="Silar P."/>
            <person name="Giraud T."/>
            <person name="Johannesson H."/>
        </authorList>
    </citation>
    <scope>NUCLEOTIDE SEQUENCE [LARGE SCALE GENOMIC DNA]</scope>
    <source>
        <strain evidence="2 3">CBS 415.72m</strain>
    </source>
</reference>
<feature type="compositionally biased region" description="Acidic residues" evidence="1">
    <location>
        <begin position="570"/>
        <end position="582"/>
    </location>
</feature>
<feature type="compositionally biased region" description="Basic and acidic residues" evidence="1">
    <location>
        <begin position="1253"/>
        <end position="1275"/>
    </location>
</feature>
<feature type="compositionally biased region" description="Polar residues" evidence="1">
    <location>
        <begin position="981"/>
        <end position="1024"/>
    </location>
</feature>
<sequence>MTNGWVQGNQECRYLQPDHFGDQDVYCEATHEPEDVLYIGSDDDEYESPAERRQRIEAQGRRYLQGKRLHLISASLSGPFTKASGWTNPWRSKSVVRKSSKRKRPTTAKKHATKPQPPPVPYESSELSSARSNIVQLDDAPTQDADDESLIRVQDWRDRVLAEIPVNATPTNYYPSQTEPASTPSKVPTPEILNDDASSELSPPPESPLIVTPIRQKKTVGLKDSSVQEEELPPQPELHTPGAGQAMLLPVIDLSPHAIRLFEETYLSRESSKASPFRQPLQGSPLKNCTPAPTLLVQPPLEEPSTTRTPADVGSAVTTTTERLPGSTQTDGSFRFRKTRQKQRDLPLRKRSRLSSVLPSNDDSSEKRNQPNHASSEIRTVEPGTVDIAREDQNPSEPTSPTSSNNDGVVNLPEPEPRIVTQEVQPETHVERSKQCAADSPPSRASQIDGVTLVPLSFAEEDREDVSMGNVTCEKENASVPQDIAASLRFPKRLLWPKPGTNATNQSSQLTVPLDSAPAPTLLRAKKPKVPESEQAAAAEQHVAEMLATANAGMMADDTIDDDVVKSGPEENEEDEETAEASETEKVTVLNMALKPEPEEYAPQPPRQPIMLVSALLDPEVFEPKIPEPGVPEPQVSEPAVLAPTPALQPKLALESEVVSAPTPDPIPEPRTITSPGSLVPAVNGLMAEIAHRASQGLNAIRRALDPGAESSGATDSVAITLGAEAVTVKEEPIHAAPCSSLSDETASSPSSGIATPEMALDHAKEASGKARDEPNSPATVAKEAPGIDAASEVEEMDIDTETVVKPEVAQEVTETAHEREPTSISSHRSSSPVSVEQSPWATDTVSLPLAINIETPVPGRIVALTVPDSCQLPVSQSPWARGDSQLQVIIPPAPEIRSFVPFSSPANSAVLQRPETPPPQIFPSDTNNSQASIAQLSTPESNKPAQRTPENTNSFGLSTKSFRDFMTPSPQPAKRRKISGMSSARNNTGPISSTQLLFQAATANPWSPGLLSSSRRPTPNTIKPKSLLRQTLSTTTTPSMSRKRKRVTFAPLPGETSSALDLASSPYFSAEYPSTTPSGTPITPIVSSPHPKTRPSSPPPSTLSSDLPIAETEKFSKHFAKVATKRLGHTTFANPVAKLRDTQKRLLPSESQQGCDSPGVEAMAERFVFFADSHNNSGRTAGVEGGEEEEEEEVLLQSQLDSQLGIVIEDEEEVVEGESQDVVNDVLQNLDDFLGVGGGLWDVDSAVRDMAREQRHEEEGRRMQEEEEEMRRLEMGLGGSVWE</sequence>
<evidence type="ECO:0000313" key="2">
    <source>
        <dbReference type="EMBL" id="KAK4651273.1"/>
    </source>
</evidence>
<feature type="region of interest" description="Disordered" evidence="1">
    <location>
        <begin position="907"/>
        <end position="1057"/>
    </location>
</feature>
<proteinExistence type="predicted"/>
<feature type="compositionally biased region" description="Polar residues" evidence="1">
    <location>
        <begin position="740"/>
        <end position="754"/>
    </location>
</feature>
<feature type="compositionally biased region" description="Acidic residues" evidence="1">
    <location>
        <begin position="792"/>
        <end position="801"/>
    </location>
</feature>
<feature type="region of interest" description="Disordered" evidence="1">
    <location>
        <begin position="730"/>
        <end position="841"/>
    </location>
</feature>
<comment type="caution">
    <text evidence="2">The sequence shown here is derived from an EMBL/GenBank/DDBJ whole genome shotgun (WGS) entry which is preliminary data.</text>
</comment>
<name>A0ABR0G6D2_9PEZI</name>
<protein>
    <recommendedName>
        <fullName evidence="4">Protamine P1</fullName>
    </recommendedName>
</protein>
<feature type="compositionally biased region" description="Polar residues" evidence="1">
    <location>
        <begin position="316"/>
        <end position="332"/>
    </location>
</feature>
<dbReference type="EMBL" id="JAFFHA010000008">
    <property type="protein sequence ID" value="KAK4651273.1"/>
    <property type="molecule type" value="Genomic_DNA"/>
</dbReference>
<keyword evidence="3" id="KW-1185">Reference proteome</keyword>
<feature type="compositionally biased region" description="Low complexity" evidence="1">
    <location>
        <begin position="395"/>
        <end position="406"/>
    </location>
</feature>
<feature type="compositionally biased region" description="Basic and acidic residues" evidence="1">
    <location>
        <begin position="760"/>
        <end position="775"/>
    </location>
</feature>
<feature type="compositionally biased region" description="Basic residues" evidence="1">
    <location>
        <begin position="94"/>
        <end position="113"/>
    </location>
</feature>
<feature type="compositionally biased region" description="Low complexity" evidence="1">
    <location>
        <begin position="1028"/>
        <end position="1040"/>
    </location>
</feature>
<feature type="compositionally biased region" description="Low complexity" evidence="1">
    <location>
        <begin position="1074"/>
        <end position="1091"/>
    </location>
</feature>
<feature type="region of interest" description="Disordered" evidence="1">
    <location>
        <begin position="659"/>
        <end position="678"/>
    </location>
</feature>
<evidence type="ECO:0000256" key="1">
    <source>
        <dbReference type="SAM" id="MobiDB-lite"/>
    </source>
</evidence>
<feature type="region of interest" description="Disordered" evidence="1">
    <location>
        <begin position="1072"/>
        <end position="1107"/>
    </location>
</feature>
<feature type="compositionally biased region" description="Polar residues" evidence="1">
    <location>
        <begin position="169"/>
        <end position="186"/>
    </location>
</feature>
<feature type="compositionally biased region" description="Low complexity" evidence="1">
    <location>
        <begin position="824"/>
        <end position="839"/>
    </location>
</feature>
<feature type="region of interest" description="Disordered" evidence="1">
    <location>
        <begin position="169"/>
        <end position="244"/>
    </location>
</feature>
<feature type="region of interest" description="Disordered" evidence="1">
    <location>
        <begin position="268"/>
        <end position="447"/>
    </location>
</feature>
<gene>
    <name evidence="2" type="ORF">QC762_604760</name>
</gene>
<feature type="compositionally biased region" description="Polar residues" evidence="1">
    <location>
        <begin position="924"/>
        <end position="961"/>
    </location>
</feature>
<feature type="region of interest" description="Disordered" evidence="1">
    <location>
        <begin position="1253"/>
        <end position="1284"/>
    </location>
</feature>
<organism evidence="2 3">
    <name type="scientific">Podospora pseudocomata</name>
    <dbReference type="NCBI Taxonomy" id="2093779"/>
    <lineage>
        <taxon>Eukaryota</taxon>
        <taxon>Fungi</taxon>
        <taxon>Dikarya</taxon>
        <taxon>Ascomycota</taxon>
        <taxon>Pezizomycotina</taxon>
        <taxon>Sordariomycetes</taxon>
        <taxon>Sordariomycetidae</taxon>
        <taxon>Sordariales</taxon>
        <taxon>Podosporaceae</taxon>
        <taxon>Podospora</taxon>
    </lineage>
</organism>
<feature type="region of interest" description="Disordered" evidence="1">
    <location>
        <begin position="87"/>
        <end position="131"/>
    </location>
</feature>
<dbReference type="RefSeq" id="XP_062740248.1">
    <property type="nucleotide sequence ID" value="XM_062892171.1"/>
</dbReference>
<dbReference type="Proteomes" id="UP001323405">
    <property type="component" value="Unassembled WGS sequence"/>
</dbReference>
<accession>A0ABR0G6D2</accession>
<feature type="region of interest" description="Disordered" evidence="1">
    <location>
        <begin position="560"/>
        <end position="606"/>
    </location>
</feature>
<evidence type="ECO:0008006" key="4">
    <source>
        <dbReference type="Google" id="ProtNLM"/>
    </source>
</evidence>
<dbReference type="GeneID" id="87912078"/>